<comment type="subcellular location">
    <subcellularLocation>
        <location evidence="1">Nucleus</location>
    </subcellularLocation>
</comment>
<protein>
    <recommendedName>
        <fullName evidence="2">Chromo domain-containing protein</fullName>
    </recommendedName>
</protein>
<dbReference type="InterPro" id="IPR016197">
    <property type="entry name" value="Chromo-like_dom_sf"/>
</dbReference>
<name>A0AAD8YQW6_9TELE</name>
<organism evidence="3 4">
    <name type="scientific">Electrophorus voltai</name>
    <dbReference type="NCBI Taxonomy" id="2609070"/>
    <lineage>
        <taxon>Eukaryota</taxon>
        <taxon>Metazoa</taxon>
        <taxon>Chordata</taxon>
        <taxon>Craniata</taxon>
        <taxon>Vertebrata</taxon>
        <taxon>Euteleostomi</taxon>
        <taxon>Actinopterygii</taxon>
        <taxon>Neopterygii</taxon>
        <taxon>Teleostei</taxon>
        <taxon>Ostariophysi</taxon>
        <taxon>Gymnotiformes</taxon>
        <taxon>Gymnotoidei</taxon>
        <taxon>Gymnotidae</taxon>
        <taxon>Electrophorus</taxon>
    </lineage>
</organism>
<evidence type="ECO:0000256" key="1">
    <source>
        <dbReference type="ARBA" id="ARBA00004123"/>
    </source>
</evidence>
<evidence type="ECO:0000313" key="4">
    <source>
        <dbReference type="Proteomes" id="UP001239994"/>
    </source>
</evidence>
<dbReference type="PROSITE" id="PS50013">
    <property type="entry name" value="CHROMO_2"/>
    <property type="match status" value="1"/>
</dbReference>
<evidence type="ECO:0000313" key="3">
    <source>
        <dbReference type="EMBL" id="KAK1784301.1"/>
    </source>
</evidence>
<dbReference type="Pfam" id="PF00385">
    <property type="entry name" value="Chromo"/>
    <property type="match status" value="1"/>
</dbReference>
<reference evidence="3" key="1">
    <citation type="submission" date="2023-03" db="EMBL/GenBank/DDBJ databases">
        <title>Electrophorus voltai genome.</title>
        <authorList>
            <person name="Bian C."/>
        </authorList>
    </citation>
    <scope>NUCLEOTIDE SEQUENCE</scope>
    <source>
        <strain evidence="3">CB-2022</strain>
        <tissue evidence="3">Muscle</tissue>
    </source>
</reference>
<feature type="non-terminal residue" evidence="3">
    <location>
        <position position="73"/>
    </location>
</feature>
<dbReference type="AlphaFoldDB" id="A0AAD8YQW6"/>
<dbReference type="EMBL" id="JAROKS010000310">
    <property type="protein sequence ID" value="KAK1784301.1"/>
    <property type="molecule type" value="Genomic_DNA"/>
</dbReference>
<dbReference type="SUPFAM" id="SSF54160">
    <property type="entry name" value="Chromo domain-like"/>
    <property type="match status" value="1"/>
</dbReference>
<accession>A0AAD8YQW6</accession>
<dbReference type="Gene3D" id="2.40.50.40">
    <property type="match status" value="1"/>
</dbReference>
<proteinExistence type="predicted"/>
<dbReference type="SMART" id="SM00298">
    <property type="entry name" value="CHROMO"/>
    <property type="match status" value="1"/>
</dbReference>
<sequence>MVDGAPAYMVKRLLDVRPVHGGVQYLVDWEGYGPEERSWVPSCHILDRELIQAFGGIVRLALGRQKPPVPGGV</sequence>
<keyword evidence="4" id="KW-1185">Reference proteome</keyword>
<dbReference type="GO" id="GO:0005634">
    <property type="term" value="C:nucleus"/>
    <property type="evidence" value="ECO:0007669"/>
    <property type="project" value="UniProtKB-SubCell"/>
</dbReference>
<comment type="caution">
    <text evidence="3">The sequence shown here is derived from an EMBL/GenBank/DDBJ whole genome shotgun (WGS) entry which is preliminary data.</text>
</comment>
<dbReference type="Proteomes" id="UP001239994">
    <property type="component" value="Unassembled WGS sequence"/>
</dbReference>
<evidence type="ECO:0000259" key="2">
    <source>
        <dbReference type="PROSITE" id="PS50013"/>
    </source>
</evidence>
<dbReference type="InterPro" id="IPR023780">
    <property type="entry name" value="Chromo_domain"/>
</dbReference>
<gene>
    <name evidence="3" type="ORF">P4O66_003694</name>
</gene>
<feature type="domain" description="Chromo" evidence="2">
    <location>
        <begin position="8"/>
        <end position="54"/>
    </location>
</feature>
<dbReference type="InterPro" id="IPR000953">
    <property type="entry name" value="Chromo/chromo_shadow_dom"/>
</dbReference>
<dbReference type="CDD" id="cd00024">
    <property type="entry name" value="CD_CSD"/>
    <property type="match status" value="1"/>
</dbReference>